<dbReference type="CDD" id="cd03801">
    <property type="entry name" value="GT4_PimA-like"/>
    <property type="match status" value="1"/>
</dbReference>
<dbReference type="PANTHER" id="PTHR46656">
    <property type="entry name" value="PUTATIVE-RELATED"/>
    <property type="match status" value="1"/>
</dbReference>
<dbReference type="Pfam" id="PF13692">
    <property type="entry name" value="Glyco_trans_1_4"/>
    <property type="match status" value="1"/>
</dbReference>
<sequence>MKIGIVTTWFERGAAYVSRQFRDVLASEHDVFIYARGGEKFAIGDANWDLDYVTWAKKPATFAFTDINLEDFQRWLVSNNIELVIFNEQKIWAPVMLCRELKIKTGAYIDYYTEQTVDMFALYDFLICNTLKHRSVFAWHPQCLFIPWGTDTSLYQPKAEPNAEPGGVTFFHSAGMSPYRKGTDLLLQAFALLTGDAKLYLHSQVPLKTAFPQLTDNIDELLAKQQLFIHEGTVAAPGLYTKGDVYVYPSRLDGIGLTILEAASAGLPVIVPDYGPMNEFVSADINGRTVAIDKLWARWDGYYWPQCEVNIAALAAAMQSYVDNASSMPQYARQARQYAEQHFNWQHNSAELAQRLTQVRLQSADAVRGAEQQARKYDATLFQRHAKSARQRWKENFAEQNPVLYRLLHSLKSALKRG</sequence>
<dbReference type="Proteomes" id="UP001375382">
    <property type="component" value="Unassembled WGS sequence"/>
</dbReference>
<accession>A0ABU8CAI8</accession>
<evidence type="ECO:0000313" key="1">
    <source>
        <dbReference type="EMBL" id="MEH8018985.1"/>
    </source>
</evidence>
<keyword evidence="2" id="KW-1185">Reference proteome</keyword>
<protein>
    <submittedName>
        <fullName evidence="1">Glycosyltransferase family 4 protein</fullName>
    </submittedName>
</protein>
<organism evidence="1 2">
    <name type="scientific">Rheinheimera muenzenbergensis</name>
    <dbReference type="NCBI Taxonomy" id="1193628"/>
    <lineage>
        <taxon>Bacteria</taxon>
        <taxon>Pseudomonadati</taxon>
        <taxon>Pseudomonadota</taxon>
        <taxon>Gammaproteobacteria</taxon>
        <taxon>Chromatiales</taxon>
        <taxon>Chromatiaceae</taxon>
        <taxon>Rheinheimera</taxon>
    </lineage>
</organism>
<gene>
    <name evidence="1" type="ORF">MN202_17210</name>
</gene>
<dbReference type="RefSeq" id="WP_335737383.1">
    <property type="nucleotide sequence ID" value="NZ_JALAAR010000018.1"/>
</dbReference>
<evidence type="ECO:0000313" key="2">
    <source>
        <dbReference type="Proteomes" id="UP001375382"/>
    </source>
</evidence>
<comment type="caution">
    <text evidence="1">The sequence shown here is derived from an EMBL/GenBank/DDBJ whole genome shotgun (WGS) entry which is preliminary data.</text>
</comment>
<dbReference type="EMBL" id="JALAAR010000018">
    <property type="protein sequence ID" value="MEH8018985.1"/>
    <property type="molecule type" value="Genomic_DNA"/>
</dbReference>
<proteinExistence type="predicted"/>
<dbReference type="PANTHER" id="PTHR46656:SF3">
    <property type="entry name" value="PUTATIVE-RELATED"/>
    <property type="match status" value="1"/>
</dbReference>
<reference evidence="1 2" key="1">
    <citation type="journal article" date="2023" name="Ecotoxicol. Environ. Saf.">
        <title>Mercury remediation potential of mercury-resistant strain Rheinheimera metallidurans sp. nov. isolated from a municipal waste dumping site.</title>
        <authorList>
            <person name="Yadav V."/>
            <person name="Manjhi A."/>
            <person name="Vadakedath N."/>
        </authorList>
    </citation>
    <scope>NUCLEOTIDE SEQUENCE [LARGE SCALE GENOMIC DNA]</scope>
    <source>
        <strain evidence="1 2">E-49</strain>
    </source>
</reference>
<dbReference type="SUPFAM" id="SSF53756">
    <property type="entry name" value="UDP-Glycosyltransferase/glycogen phosphorylase"/>
    <property type="match status" value="1"/>
</dbReference>
<name>A0ABU8CAI8_9GAMM</name>
<dbReference type="Gene3D" id="3.40.50.2000">
    <property type="entry name" value="Glycogen Phosphorylase B"/>
    <property type="match status" value="1"/>
</dbReference>